<evidence type="ECO:0000313" key="3">
    <source>
        <dbReference type="Proteomes" id="UP000004061"/>
    </source>
</evidence>
<keyword evidence="2" id="KW-0472">Membrane</keyword>
<organism evidence="2 3">
    <name type="scientific">Limnospira maxima CS-328</name>
    <dbReference type="NCBI Taxonomy" id="513049"/>
    <lineage>
        <taxon>Bacteria</taxon>
        <taxon>Bacillati</taxon>
        <taxon>Cyanobacteriota</taxon>
        <taxon>Cyanophyceae</taxon>
        <taxon>Oscillatoriophycideae</taxon>
        <taxon>Oscillatoriales</taxon>
        <taxon>Sirenicapillariaceae</taxon>
        <taxon>Limnospira</taxon>
    </lineage>
</organism>
<proteinExistence type="predicted"/>
<accession>B5W2D4</accession>
<name>B5W2D4_LIMMA</name>
<comment type="caution">
    <text evidence="2">The sequence shown here is derived from an EMBL/GenBank/DDBJ whole genome shotgun (WGS) entry which is preliminary data.</text>
</comment>
<dbReference type="Proteomes" id="UP000004061">
    <property type="component" value="Unassembled WGS sequence"/>
</dbReference>
<protein>
    <submittedName>
        <fullName evidence="2">Transmembrane sensor domain-like protein</fullName>
    </submittedName>
</protein>
<gene>
    <name evidence="2" type="ORF">AmaxDRAFT_2932</name>
</gene>
<dbReference type="EMBL" id="ABYK01000020">
    <property type="protein sequence ID" value="EDZ94384.1"/>
    <property type="molecule type" value="Genomic_DNA"/>
</dbReference>
<dbReference type="InterPro" id="IPR007890">
    <property type="entry name" value="CHASE2"/>
</dbReference>
<dbReference type="RefSeq" id="WP_006620569.1">
    <property type="nucleotide sequence ID" value="NZ_ABYK01000020.1"/>
</dbReference>
<dbReference type="Pfam" id="PF05226">
    <property type="entry name" value="CHASE2"/>
    <property type="match status" value="1"/>
</dbReference>
<keyword evidence="2" id="KW-0812">Transmembrane</keyword>
<evidence type="ECO:0000313" key="2">
    <source>
        <dbReference type="EMBL" id="EDZ94384.1"/>
    </source>
</evidence>
<keyword evidence="3" id="KW-1185">Reference proteome</keyword>
<sequence length="96" mass="10565">MFNWTQGNLIRFSGTDGHSLSADAGGYQVLLNYRGPQENFQTISMTDVLEGRSNPNLFSDRIVLIGPIAHSLNDLFFTPYSGTLMSMSKRNGSSDS</sequence>
<feature type="domain" description="CHASE2" evidence="1">
    <location>
        <begin position="22"/>
        <end position="86"/>
    </location>
</feature>
<evidence type="ECO:0000259" key="1">
    <source>
        <dbReference type="Pfam" id="PF05226"/>
    </source>
</evidence>
<reference evidence="2 3" key="1">
    <citation type="journal article" date="2011" name="Appl. Environ. Microbiol.">
        <title>Contribution of a Sodium Ion Gradient to Energy Conservation during Fermentation in the Cyanobacterium Arthrospira (Spirulina) maxima CS-328.</title>
        <authorList>
            <person name="Carrieri D."/>
            <person name="Ananyev G."/>
            <person name="Lenz O."/>
            <person name="Bryant D.A."/>
            <person name="Dismukes G.C."/>
        </authorList>
    </citation>
    <scope>NUCLEOTIDE SEQUENCE [LARGE SCALE GENOMIC DNA]</scope>
    <source>
        <strain evidence="2 3">CS-328</strain>
    </source>
</reference>
<dbReference type="AlphaFoldDB" id="B5W2D4"/>